<name>A0A3N4LKR1_9PEZI</name>
<dbReference type="AlphaFoldDB" id="A0A3N4LKR1"/>
<dbReference type="EMBL" id="ML121561">
    <property type="protein sequence ID" value="RPB21241.1"/>
    <property type="molecule type" value="Genomic_DNA"/>
</dbReference>
<proteinExistence type="predicted"/>
<evidence type="ECO:0000313" key="1">
    <source>
        <dbReference type="EMBL" id="RPB21241.1"/>
    </source>
</evidence>
<accession>A0A3N4LKR1</accession>
<protein>
    <submittedName>
        <fullName evidence="1">Uncharacterized protein</fullName>
    </submittedName>
</protein>
<dbReference type="Proteomes" id="UP000267821">
    <property type="component" value="Unassembled WGS sequence"/>
</dbReference>
<reference evidence="1 2" key="1">
    <citation type="journal article" date="2018" name="Nat. Ecol. Evol.">
        <title>Pezizomycetes genomes reveal the molecular basis of ectomycorrhizal truffle lifestyle.</title>
        <authorList>
            <person name="Murat C."/>
            <person name="Payen T."/>
            <person name="Noel B."/>
            <person name="Kuo A."/>
            <person name="Morin E."/>
            <person name="Chen J."/>
            <person name="Kohler A."/>
            <person name="Krizsan K."/>
            <person name="Balestrini R."/>
            <person name="Da Silva C."/>
            <person name="Montanini B."/>
            <person name="Hainaut M."/>
            <person name="Levati E."/>
            <person name="Barry K.W."/>
            <person name="Belfiori B."/>
            <person name="Cichocki N."/>
            <person name="Clum A."/>
            <person name="Dockter R.B."/>
            <person name="Fauchery L."/>
            <person name="Guy J."/>
            <person name="Iotti M."/>
            <person name="Le Tacon F."/>
            <person name="Lindquist E.A."/>
            <person name="Lipzen A."/>
            <person name="Malagnac F."/>
            <person name="Mello A."/>
            <person name="Molinier V."/>
            <person name="Miyauchi S."/>
            <person name="Poulain J."/>
            <person name="Riccioni C."/>
            <person name="Rubini A."/>
            <person name="Sitrit Y."/>
            <person name="Splivallo R."/>
            <person name="Traeger S."/>
            <person name="Wang M."/>
            <person name="Zifcakova L."/>
            <person name="Wipf D."/>
            <person name="Zambonelli A."/>
            <person name="Paolocci F."/>
            <person name="Nowrousian M."/>
            <person name="Ottonello S."/>
            <person name="Baldrian P."/>
            <person name="Spatafora J.W."/>
            <person name="Henrissat B."/>
            <person name="Nagy L.G."/>
            <person name="Aury J.M."/>
            <person name="Wincker P."/>
            <person name="Grigoriev I.V."/>
            <person name="Bonfante P."/>
            <person name="Martin F.M."/>
        </authorList>
    </citation>
    <scope>NUCLEOTIDE SEQUENCE [LARGE SCALE GENOMIC DNA]</scope>
    <source>
        <strain evidence="1 2">ATCC MYA-4762</strain>
    </source>
</reference>
<gene>
    <name evidence="1" type="ORF">L211DRAFT_840845</name>
</gene>
<sequence>MGKKDNLFFSIQPGWNKNKIVVIIQGMAYRTIKSYLLWGKKEEVEKLNSVAARGRLLIEQDKNLPISIYTAPKETFEAYIELQEAALVARIPENEQINDSINVLSHTTYHVSGCTKLLQTTTPDEDYELLFRKERELILSPEPDTMLEVEDDNPSPCKERM</sequence>
<evidence type="ECO:0000313" key="2">
    <source>
        <dbReference type="Proteomes" id="UP000267821"/>
    </source>
</evidence>
<keyword evidence="2" id="KW-1185">Reference proteome</keyword>
<dbReference type="InParanoid" id="A0A3N4LKR1"/>
<organism evidence="1 2">
    <name type="scientific">Terfezia boudieri ATCC MYA-4762</name>
    <dbReference type="NCBI Taxonomy" id="1051890"/>
    <lineage>
        <taxon>Eukaryota</taxon>
        <taxon>Fungi</taxon>
        <taxon>Dikarya</taxon>
        <taxon>Ascomycota</taxon>
        <taxon>Pezizomycotina</taxon>
        <taxon>Pezizomycetes</taxon>
        <taxon>Pezizales</taxon>
        <taxon>Pezizaceae</taxon>
        <taxon>Terfezia</taxon>
    </lineage>
</organism>